<comment type="function">
    <text evidence="8">Presumably involved in the processing and regular turnover of intracellular proteins. Catalyzes the removal of unsubstituted N-terminal amino acids from various peptides.</text>
</comment>
<evidence type="ECO:0000313" key="12">
    <source>
        <dbReference type="Proteomes" id="UP000001351"/>
    </source>
</evidence>
<dbReference type="EC" id="3.4.11.10" evidence="8"/>
<dbReference type="NCBIfam" id="NF002074">
    <property type="entry name" value="PRK00913.1-4"/>
    <property type="match status" value="1"/>
</dbReference>
<comment type="subcellular location">
    <subcellularLocation>
        <location evidence="8">Cytoplasm</location>
    </subcellularLocation>
</comment>
<feature type="active site" evidence="8">
    <location>
        <position position="376"/>
    </location>
</feature>
<evidence type="ECO:0000256" key="7">
    <source>
        <dbReference type="ARBA" id="ARBA00023211"/>
    </source>
</evidence>
<name>E3FVV2_STIAD</name>
<reference evidence="11 12" key="1">
    <citation type="journal article" date="2011" name="Mol. Biol. Evol.">
        <title>Comparative genomic analysis of fruiting body formation in Myxococcales.</title>
        <authorList>
            <person name="Huntley S."/>
            <person name="Hamann N."/>
            <person name="Wegener-Feldbrugge S."/>
            <person name="Treuner-Lange A."/>
            <person name="Kube M."/>
            <person name="Reinhardt R."/>
            <person name="Klages S."/>
            <person name="Muller R."/>
            <person name="Ronning C.M."/>
            <person name="Nierman W.C."/>
            <person name="Sogaard-Andersen L."/>
        </authorList>
    </citation>
    <scope>NUCLEOTIDE SEQUENCE [LARGE SCALE GENOMIC DNA]</scope>
    <source>
        <strain evidence="11 12">DW4/3-1</strain>
    </source>
</reference>
<sequence length="552" mass="58722">MGRYSPRRFLPPQEHILTMNFSFASGDAVRAGGALLVIPLFDGDLGDTLPSALASAEKALEGKLRTAAAQEGFKAKADQSVSIHTLGRLESDRVLLLGLGPRAKFTPEVLRLAAGRAAKAAQKLKVADFTFALPSTEQPEWAVRATVEGLLLGTYRFDRYKSASKEEKSPPRATSVRLVLPEGAQKGPALEQALELGRRVAEATNWARDLVNEPANVVNPERLAQAAQEVAKEVGLKATIGGQRDIERLDMGMFLAVARGSVNEPRLIHVVYTPKNPKDAKRPPLALVGKAITFDSGGLSLKPSDSMVDMKTDMAGSAAVLGAMKVIGALKPPFPVHAFIGACENMPSGDAYRPGDILTSRLGKTVEVTNTDAEGRLVLGDILTWACEHKPSAIIDLATLTGACVVALGNYIVGAFGEHDATVEAVLEAARSAGEEFWRMPVTDLQKDALRSEVADMKNSGERWGGAINAALFLREFVGTTPWVHLDIAGPSQSPKERGYFNKGATGVGVRSLVEYVRQRTAEAANAPEEEAAAPVKPSKGAKAGKGKAPRA</sequence>
<dbReference type="Gene3D" id="3.40.220.10">
    <property type="entry name" value="Leucine Aminopeptidase, subunit E, domain 1"/>
    <property type="match status" value="1"/>
</dbReference>
<dbReference type="CDD" id="cd00433">
    <property type="entry name" value="Peptidase_M17"/>
    <property type="match status" value="1"/>
</dbReference>
<keyword evidence="7 8" id="KW-0464">Manganese</keyword>
<dbReference type="HOGENOM" id="CLU_013734_2_2_7"/>
<accession>E3FVV2</accession>
<dbReference type="PANTHER" id="PTHR11963:SF23">
    <property type="entry name" value="CYTOSOL AMINOPEPTIDASE"/>
    <property type="match status" value="1"/>
</dbReference>
<feature type="compositionally biased region" description="Low complexity" evidence="9">
    <location>
        <begin position="522"/>
        <end position="542"/>
    </location>
</feature>
<dbReference type="Gene3D" id="3.40.630.10">
    <property type="entry name" value="Zn peptidases"/>
    <property type="match status" value="1"/>
</dbReference>
<dbReference type="SUPFAM" id="SSF52949">
    <property type="entry name" value="Macro domain-like"/>
    <property type="match status" value="1"/>
</dbReference>
<keyword evidence="8" id="KW-0963">Cytoplasm</keyword>
<dbReference type="EC" id="3.4.11.1" evidence="8"/>
<feature type="binding site" evidence="8">
    <location>
        <position position="374"/>
    </location>
    <ligand>
        <name>Mn(2+)</name>
        <dbReference type="ChEBI" id="CHEBI:29035"/>
        <label>2</label>
    </ligand>
</feature>
<evidence type="ECO:0000256" key="8">
    <source>
        <dbReference type="HAMAP-Rule" id="MF_00181"/>
    </source>
</evidence>
<dbReference type="Pfam" id="PF02789">
    <property type="entry name" value="Peptidase_M17_N"/>
    <property type="match status" value="1"/>
</dbReference>
<feature type="domain" description="Cytosol aminopeptidase" evidence="10">
    <location>
        <begin position="370"/>
        <end position="377"/>
    </location>
</feature>
<dbReference type="GO" id="GO:0070006">
    <property type="term" value="F:metalloaminopeptidase activity"/>
    <property type="evidence" value="ECO:0007669"/>
    <property type="project" value="InterPro"/>
</dbReference>
<keyword evidence="8" id="KW-0479">Metal-binding</keyword>
<proteinExistence type="inferred from homology"/>
<dbReference type="Pfam" id="PF00883">
    <property type="entry name" value="Peptidase_M17"/>
    <property type="match status" value="1"/>
</dbReference>
<feature type="binding site" evidence="8">
    <location>
        <position position="313"/>
    </location>
    <ligand>
        <name>Mn(2+)</name>
        <dbReference type="ChEBI" id="CHEBI:29035"/>
        <label>2</label>
    </ligand>
</feature>
<keyword evidence="4 8" id="KW-0031">Aminopeptidase</keyword>
<dbReference type="STRING" id="378806.STAUR_5730"/>
<dbReference type="InterPro" id="IPR011356">
    <property type="entry name" value="Leucine_aapep/pepB"/>
</dbReference>
<evidence type="ECO:0000256" key="6">
    <source>
        <dbReference type="ARBA" id="ARBA00022801"/>
    </source>
</evidence>
<dbReference type="PRINTS" id="PR00481">
    <property type="entry name" value="LAMNOPPTDASE"/>
</dbReference>
<dbReference type="InterPro" id="IPR023042">
    <property type="entry name" value="Peptidase_M17_leu_NH2_pept"/>
</dbReference>
<evidence type="ECO:0000256" key="2">
    <source>
        <dbReference type="ARBA" id="ARBA00000967"/>
    </source>
</evidence>
<feature type="binding site" evidence="8">
    <location>
        <position position="372"/>
    </location>
    <ligand>
        <name>Mn(2+)</name>
        <dbReference type="ChEBI" id="CHEBI:29035"/>
        <label>1</label>
    </ligand>
</feature>
<dbReference type="PANTHER" id="PTHR11963">
    <property type="entry name" value="LEUCINE AMINOPEPTIDASE-RELATED"/>
    <property type="match status" value="1"/>
</dbReference>
<keyword evidence="6 8" id="KW-0378">Hydrolase</keyword>
<dbReference type="NCBIfam" id="NF002083">
    <property type="entry name" value="PRK00913.3-5"/>
    <property type="match status" value="1"/>
</dbReference>
<evidence type="ECO:0000256" key="1">
    <source>
        <dbReference type="ARBA" id="ARBA00000135"/>
    </source>
</evidence>
<dbReference type="NCBIfam" id="NF002073">
    <property type="entry name" value="PRK00913.1-2"/>
    <property type="match status" value="1"/>
</dbReference>
<feature type="compositionally biased region" description="Basic residues" evidence="9">
    <location>
        <begin position="543"/>
        <end position="552"/>
    </location>
</feature>
<feature type="binding site" evidence="8">
    <location>
        <position position="290"/>
    </location>
    <ligand>
        <name>Mn(2+)</name>
        <dbReference type="ChEBI" id="CHEBI:29035"/>
        <label>2</label>
    </ligand>
</feature>
<evidence type="ECO:0000256" key="4">
    <source>
        <dbReference type="ARBA" id="ARBA00022438"/>
    </source>
</evidence>
<evidence type="ECO:0000256" key="5">
    <source>
        <dbReference type="ARBA" id="ARBA00022670"/>
    </source>
</evidence>
<dbReference type="InterPro" id="IPR008283">
    <property type="entry name" value="Peptidase_M17_N"/>
</dbReference>
<dbReference type="eggNOG" id="COG0260">
    <property type="taxonomic scope" value="Bacteria"/>
</dbReference>
<dbReference type="SUPFAM" id="SSF53187">
    <property type="entry name" value="Zn-dependent exopeptidases"/>
    <property type="match status" value="1"/>
</dbReference>
<evidence type="ECO:0000259" key="10">
    <source>
        <dbReference type="PROSITE" id="PS00631"/>
    </source>
</evidence>
<dbReference type="GO" id="GO:0030145">
    <property type="term" value="F:manganese ion binding"/>
    <property type="evidence" value="ECO:0007669"/>
    <property type="project" value="UniProtKB-UniRule"/>
</dbReference>
<dbReference type="PROSITE" id="PS00631">
    <property type="entry name" value="CYTOSOL_AP"/>
    <property type="match status" value="1"/>
</dbReference>
<dbReference type="GO" id="GO:0005737">
    <property type="term" value="C:cytoplasm"/>
    <property type="evidence" value="ECO:0007669"/>
    <property type="project" value="UniProtKB-SubCell"/>
</dbReference>
<comment type="cofactor">
    <cofactor evidence="8">
        <name>Mn(2+)</name>
        <dbReference type="ChEBI" id="CHEBI:29035"/>
    </cofactor>
    <text evidence="8">Binds 2 manganese ions per subunit.</text>
</comment>
<feature type="active site" evidence="8">
    <location>
        <position position="302"/>
    </location>
</feature>
<organism evidence="11 12">
    <name type="scientific">Stigmatella aurantiaca (strain DW4/3-1)</name>
    <dbReference type="NCBI Taxonomy" id="378806"/>
    <lineage>
        <taxon>Bacteria</taxon>
        <taxon>Pseudomonadati</taxon>
        <taxon>Myxococcota</taxon>
        <taxon>Myxococcia</taxon>
        <taxon>Myxococcales</taxon>
        <taxon>Cystobacterineae</taxon>
        <taxon>Archangiaceae</taxon>
        <taxon>Stigmatella</taxon>
    </lineage>
</organism>
<comment type="catalytic activity">
    <reaction evidence="1 8">
        <text>Release of an N-terminal amino acid, Xaa-|-Yaa-, in which Xaa is preferably Leu, but may be other amino acids including Pro although not Arg or Lys, and Yaa may be Pro. Amino acid amides and methyl esters are also readily hydrolyzed, but rates on arylamides are exceedingly low.</text>
        <dbReference type="EC" id="3.4.11.1"/>
    </reaction>
</comment>
<comment type="catalytic activity">
    <reaction evidence="2 8">
        <text>Release of an N-terminal amino acid, preferentially leucine, but not glutamic or aspartic acids.</text>
        <dbReference type="EC" id="3.4.11.10"/>
    </reaction>
</comment>
<evidence type="ECO:0000256" key="3">
    <source>
        <dbReference type="ARBA" id="ARBA00009528"/>
    </source>
</evidence>
<feature type="binding site" evidence="8">
    <location>
        <position position="295"/>
    </location>
    <ligand>
        <name>Mn(2+)</name>
        <dbReference type="ChEBI" id="CHEBI:29035"/>
        <label>1</label>
    </ligand>
</feature>
<feature type="binding site" evidence="8">
    <location>
        <position position="374"/>
    </location>
    <ligand>
        <name>Mn(2+)</name>
        <dbReference type="ChEBI" id="CHEBI:29035"/>
        <label>1</label>
    </ligand>
</feature>
<keyword evidence="5 8" id="KW-0645">Protease</keyword>
<protein>
    <recommendedName>
        <fullName evidence="8">Probable cytosol aminopeptidase</fullName>
        <ecNumber evidence="8">3.4.11.1</ecNumber>
    </recommendedName>
    <alternativeName>
        <fullName evidence="8">Leucine aminopeptidase</fullName>
        <shortName evidence="8">LAP</shortName>
        <ecNumber evidence="8">3.4.11.10</ecNumber>
    </alternativeName>
    <alternativeName>
        <fullName evidence="8">Leucyl aminopeptidase</fullName>
    </alternativeName>
</protein>
<dbReference type="Proteomes" id="UP000001351">
    <property type="component" value="Chromosome"/>
</dbReference>
<dbReference type="InterPro" id="IPR000819">
    <property type="entry name" value="Peptidase_M17_C"/>
</dbReference>
<comment type="similarity">
    <text evidence="3 8">Belongs to the peptidase M17 family.</text>
</comment>
<dbReference type="AlphaFoldDB" id="E3FVV2"/>
<dbReference type="GO" id="GO:0006508">
    <property type="term" value="P:proteolysis"/>
    <property type="evidence" value="ECO:0007669"/>
    <property type="project" value="UniProtKB-KW"/>
</dbReference>
<evidence type="ECO:0000313" key="11">
    <source>
        <dbReference type="EMBL" id="ADO73492.1"/>
    </source>
</evidence>
<keyword evidence="12" id="KW-1185">Reference proteome</keyword>
<feature type="region of interest" description="Disordered" evidence="9">
    <location>
        <begin position="521"/>
        <end position="552"/>
    </location>
</feature>
<dbReference type="HAMAP" id="MF_00181">
    <property type="entry name" value="Cytosol_peptidase_M17"/>
    <property type="match status" value="1"/>
</dbReference>
<feature type="binding site" evidence="8">
    <location>
        <position position="295"/>
    </location>
    <ligand>
        <name>Mn(2+)</name>
        <dbReference type="ChEBI" id="CHEBI:29035"/>
        <label>2</label>
    </ligand>
</feature>
<evidence type="ECO:0000256" key="9">
    <source>
        <dbReference type="SAM" id="MobiDB-lite"/>
    </source>
</evidence>
<dbReference type="KEGG" id="sur:STAUR_5730"/>
<dbReference type="InterPro" id="IPR043472">
    <property type="entry name" value="Macro_dom-like"/>
</dbReference>
<dbReference type="EMBL" id="CP002271">
    <property type="protein sequence ID" value="ADO73492.1"/>
    <property type="molecule type" value="Genomic_DNA"/>
</dbReference>
<gene>
    <name evidence="8" type="primary">pepA</name>
    <name evidence="11" type="ordered locus">STAUR_5730</name>
</gene>